<reference evidence="2" key="3">
    <citation type="submission" date="2015-04" db="UniProtKB">
        <authorList>
            <consortium name="EnsemblPlants"/>
        </authorList>
    </citation>
    <scope>IDENTIFICATION</scope>
    <source>
        <strain evidence="2">cv. Jemalong A17</strain>
    </source>
</reference>
<protein>
    <submittedName>
        <fullName evidence="1 2">Uncharacterized protein</fullName>
    </submittedName>
</protein>
<dbReference type="STRING" id="3880.G8A2E2"/>
<accession>G8A2E2</accession>
<evidence type="ECO:0000313" key="1">
    <source>
        <dbReference type="EMBL" id="KEH41265.1"/>
    </source>
</evidence>
<evidence type="ECO:0000313" key="2">
    <source>
        <dbReference type="EnsemblPlants" id="KEH41265"/>
    </source>
</evidence>
<reference evidence="1 3" key="2">
    <citation type="journal article" date="2014" name="BMC Genomics">
        <title>An improved genome release (version Mt4.0) for the model legume Medicago truncatula.</title>
        <authorList>
            <person name="Tang H."/>
            <person name="Krishnakumar V."/>
            <person name="Bidwell S."/>
            <person name="Rosen B."/>
            <person name="Chan A."/>
            <person name="Zhou S."/>
            <person name="Gentzbittel L."/>
            <person name="Childs K.L."/>
            <person name="Yandell M."/>
            <person name="Gundlach H."/>
            <person name="Mayer K.F."/>
            <person name="Schwartz D.C."/>
            <person name="Town C.D."/>
        </authorList>
    </citation>
    <scope>GENOME REANNOTATION</scope>
    <source>
        <strain evidence="1">A17</strain>
        <strain evidence="2 3">cv. Jemalong A17</strain>
    </source>
</reference>
<name>G8A2E2_MEDTR</name>
<gene>
    <name evidence="1" type="ordered locus">MTR_1g047570</name>
</gene>
<reference evidence="1 3" key="1">
    <citation type="journal article" date="2011" name="Nature">
        <title>The Medicago genome provides insight into the evolution of rhizobial symbioses.</title>
        <authorList>
            <person name="Young N.D."/>
            <person name="Debelle F."/>
            <person name="Oldroyd G.E."/>
            <person name="Geurts R."/>
            <person name="Cannon S.B."/>
            <person name="Udvardi M.K."/>
            <person name="Benedito V.A."/>
            <person name="Mayer K.F."/>
            <person name="Gouzy J."/>
            <person name="Schoof H."/>
            <person name="Van de Peer Y."/>
            <person name="Proost S."/>
            <person name="Cook D.R."/>
            <person name="Meyers B.C."/>
            <person name="Spannagl M."/>
            <person name="Cheung F."/>
            <person name="De Mita S."/>
            <person name="Krishnakumar V."/>
            <person name="Gundlach H."/>
            <person name="Zhou S."/>
            <person name="Mudge J."/>
            <person name="Bharti A.K."/>
            <person name="Murray J.D."/>
            <person name="Naoumkina M.A."/>
            <person name="Rosen B."/>
            <person name="Silverstein K.A."/>
            <person name="Tang H."/>
            <person name="Rombauts S."/>
            <person name="Zhao P.X."/>
            <person name="Zhou P."/>
            <person name="Barbe V."/>
            <person name="Bardou P."/>
            <person name="Bechner M."/>
            <person name="Bellec A."/>
            <person name="Berger A."/>
            <person name="Berges H."/>
            <person name="Bidwell S."/>
            <person name="Bisseling T."/>
            <person name="Choisne N."/>
            <person name="Couloux A."/>
            <person name="Denny R."/>
            <person name="Deshpande S."/>
            <person name="Dai X."/>
            <person name="Doyle J.J."/>
            <person name="Dudez A.M."/>
            <person name="Farmer A.D."/>
            <person name="Fouteau S."/>
            <person name="Franken C."/>
            <person name="Gibelin C."/>
            <person name="Gish J."/>
            <person name="Goldstein S."/>
            <person name="Gonzalez A.J."/>
            <person name="Green P.J."/>
            <person name="Hallab A."/>
            <person name="Hartog M."/>
            <person name="Hua A."/>
            <person name="Humphray S.J."/>
            <person name="Jeong D.H."/>
            <person name="Jing Y."/>
            <person name="Jocker A."/>
            <person name="Kenton S.M."/>
            <person name="Kim D.J."/>
            <person name="Klee K."/>
            <person name="Lai H."/>
            <person name="Lang C."/>
            <person name="Lin S."/>
            <person name="Macmil S.L."/>
            <person name="Magdelenat G."/>
            <person name="Matthews L."/>
            <person name="McCorrison J."/>
            <person name="Monaghan E.L."/>
            <person name="Mun J.H."/>
            <person name="Najar F.Z."/>
            <person name="Nicholson C."/>
            <person name="Noirot C."/>
            <person name="O'Bleness M."/>
            <person name="Paule C.R."/>
            <person name="Poulain J."/>
            <person name="Prion F."/>
            <person name="Qin B."/>
            <person name="Qu C."/>
            <person name="Retzel E.F."/>
            <person name="Riddle C."/>
            <person name="Sallet E."/>
            <person name="Samain S."/>
            <person name="Samson N."/>
            <person name="Sanders I."/>
            <person name="Saurat O."/>
            <person name="Scarpelli C."/>
            <person name="Schiex T."/>
            <person name="Segurens B."/>
            <person name="Severin A.J."/>
            <person name="Sherrier D.J."/>
            <person name="Shi R."/>
            <person name="Sims S."/>
            <person name="Singer S.R."/>
            <person name="Sinharoy S."/>
            <person name="Sterck L."/>
            <person name="Viollet A."/>
            <person name="Wang B.B."/>
            <person name="Wang K."/>
            <person name="Wang M."/>
            <person name="Wang X."/>
            <person name="Warfsmann J."/>
            <person name="Weissenbach J."/>
            <person name="White D.D."/>
            <person name="White J.D."/>
            <person name="Wiley G.B."/>
            <person name="Wincker P."/>
            <person name="Xing Y."/>
            <person name="Yang L."/>
            <person name="Yao Z."/>
            <person name="Ying F."/>
            <person name="Zhai J."/>
            <person name="Zhou L."/>
            <person name="Zuber A."/>
            <person name="Denarie J."/>
            <person name="Dixon R.A."/>
            <person name="May G.D."/>
            <person name="Schwartz D.C."/>
            <person name="Rogers J."/>
            <person name="Quetier F."/>
            <person name="Town C.D."/>
            <person name="Roe B.A."/>
        </authorList>
    </citation>
    <scope>NUCLEOTIDE SEQUENCE [LARGE SCALE GENOMIC DNA]</scope>
    <source>
        <strain evidence="1">A17</strain>
        <strain evidence="2 3">cv. Jemalong A17</strain>
    </source>
</reference>
<dbReference type="HOGENOM" id="CLU_2200828_0_0_1"/>
<keyword evidence="3" id="KW-1185">Reference proteome</keyword>
<dbReference type="AlphaFoldDB" id="G8A2E2"/>
<sequence length="108" mass="12202">MKHKGIERTKNVATIHRCSIVVSIPACHAGDPGSIPGSGFEPATFALLARRSNQLKWLVAWFHLHEGTQYTVAFGLQKNTVIILGMVVRYDMIRGNDKKNIYKFQCFR</sequence>
<proteinExistence type="predicted"/>
<dbReference type="EMBL" id="CM001217">
    <property type="protein sequence ID" value="KEH41265.1"/>
    <property type="molecule type" value="Genomic_DNA"/>
</dbReference>
<dbReference type="PaxDb" id="3880-AES85630"/>
<dbReference type="EnsemblPlants" id="KEH41265">
    <property type="protein sequence ID" value="KEH41265"/>
    <property type="gene ID" value="MTR_1g047570"/>
</dbReference>
<dbReference type="Proteomes" id="UP000002051">
    <property type="component" value="Unassembled WGS sequence"/>
</dbReference>
<evidence type="ECO:0000313" key="3">
    <source>
        <dbReference type="Proteomes" id="UP000002051"/>
    </source>
</evidence>
<organism evidence="1 3">
    <name type="scientific">Medicago truncatula</name>
    <name type="common">Barrel medic</name>
    <name type="synonym">Medicago tribuloides</name>
    <dbReference type="NCBI Taxonomy" id="3880"/>
    <lineage>
        <taxon>Eukaryota</taxon>
        <taxon>Viridiplantae</taxon>
        <taxon>Streptophyta</taxon>
        <taxon>Embryophyta</taxon>
        <taxon>Tracheophyta</taxon>
        <taxon>Spermatophyta</taxon>
        <taxon>Magnoliopsida</taxon>
        <taxon>eudicotyledons</taxon>
        <taxon>Gunneridae</taxon>
        <taxon>Pentapetalae</taxon>
        <taxon>rosids</taxon>
        <taxon>fabids</taxon>
        <taxon>Fabales</taxon>
        <taxon>Fabaceae</taxon>
        <taxon>Papilionoideae</taxon>
        <taxon>50 kb inversion clade</taxon>
        <taxon>NPAAA clade</taxon>
        <taxon>Hologalegina</taxon>
        <taxon>IRL clade</taxon>
        <taxon>Trifolieae</taxon>
        <taxon>Medicago</taxon>
    </lineage>
</organism>